<dbReference type="PANTHER" id="PTHR38111:SF5">
    <property type="entry name" value="TRANSCRIPTION FACTOR DOMAIN-CONTAINING PROTEIN"/>
    <property type="match status" value="1"/>
</dbReference>
<feature type="domain" description="Zn(2)-C6 fungal-type" evidence="6">
    <location>
        <begin position="7"/>
        <end position="35"/>
    </location>
</feature>
<dbReference type="InterPro" id="IPR036864">
    <property type="entry name" value="Zn2-C6_fun-type_DNA-bd_sf"/>
</dbReference>
<dbReference type="SUPFAM" id="SSF57701">
    <property type="entry name" value="Zn2/Cys6 DNA-binding domain"/>
    <property type="match status" value="1"/>
</dbReference>
<dbReference type="SMART" id="SM00066">
    <property type="entry name" value="GAL4"/>
    <property type="match status" value="1"/>
</dbReference>
<dbReference type="Pfam" id="PF11951">
    <property type="entry name" value="Fungal_trans_2"/>
    <property type="match status" value="1"/>
</dbReference>
<accession>A0A319CU58</accession>
<dbReference type="GO" id="GO:0008270">
    <property type="term" value="F:zinc ion binding"/>
    <property type="evidence" value="ECO:0007669"/>
    <property type="project" value="InterPro"/>
</dbReference>
<sequence>MVARSSGCALCVKRRVKCDERVPGCLRCEIYGRPCPGYDRGFKFVAGKPHRSRRPKSSDGGSNGNSPRNAAEVAVEHGSAVDYQAVVQRPSCMESADLNVMHSLDILVLELSRPFPATSAHVISRWFGFLPTVYGRNRTLDSTIRSFAAHHIGRINENEGAVQYAKSAYGQALHRLRVSLDDPEECFSSEVFCAVLLLCLYELFTNIDDADAWMKHAKALSQLVQIRGSRRFLNEFDQALLKASRGLIVMYSLFSGQSCFLTSNDWHSVTRQQFSENFSVEVDLVEQFFAYFTFAPSLVHELYDLREAGHTSQNTVERLSDLLARTIDIQGKLLAWYDLFSHAVPAPDEVPSPSGDNLYSLVLWYSDESTATIFCGYYSYMLILHEILRTCGYPGEHATMVLYFRDQICRSVEFNTRGLLGPYRMAFAMRVAYEAADPTAKIWIESWTQRLSKVYAAIRPQNFG</sequence>
<keyword evidence="4" id="KW-0539">Nucleus</keyword>
<dbReference type="InterPro" id="IPR053178">
    <property type="entry name" value="Osmoadaptation_assoc"/>
</dbReference>
<evidence type="ECO:0000256" key="4">
    <source>
        <dbReference type="ARBA" id="ARBA00023242"/>
    </source>
</evidence>
<dbReference type="PROSITE" id="PS50048">
    <property type="entry name" value="ZN2_CY6_FUNGAL_2"/>
    <property type="match status" value="1"/>
</dbReference>
<evidence type="ECO:0000256" key="2">
    <source>
        <dbReference type="ARBA" id="ARBA00023125"/>
    </source>
</evidence>
<dbReference type="VEuPathDB" id="FungiDB:BO71DRAFT_338292"/>
<protein>
    <submittedName>
        <fullName evidence="7">Putative C6 finger domain protein</fullName>
    </submittedName>
</protein>
<dbReference type="Gene3D" id="4.10.240.10">
    <property type="entry name" value="Zn(2)-C6 fungal-type DNA-binding domain"/>
    <property type="match status" value="1"/>
</dbReference>
<reference evidence="7 8" key="1">
    <citation type="submission" date="2018-02" db="EMBL/GenBank/DDBJ databases">
        <title>The genomes of Aspergillus section Nigri reveals drivers in fungal speciation.</title>
        <authorList>
            <consortium name="DOE Joint Genome Institute"/>
            <person name="Vesth T.C."/>
            <person name="Nybo J."/>
            <person name="Theobald S."/>
            <person name="Brandl J."/>
            <person name="Frisvad J.C."/>
            <person name="Nielsen K.F."/>
            <person name="Lyhne E.K."/>
            <person name="Kogle M.E."/>
            <person name="Kuo A."/>
            <person name="Riley R."/>
            <person name="Clum A."/>
            <person name="Nolan M."/>
            <person name="Lipzen A."/>
            <person name="Salamov A."/>
            <person name="Henrissat B."/>
            <person name="Wiebenga A."/>
            <person name="De vries R.P."/>
            <person name="Grigoriev I.V."/>
            <person name="Mortensen U.H."/>
            <person name="Andersen M.R."/>
            <person name="Baker S.E."/>
        </authorList>
    </citation>
    <scope>NUCLEOTIDE SEQUENCE [LARGE SCALE GENOMIC DNA]</scope>
    <source>
        <strain evidence="7 8">CBS 707.79</strain>
    </source>
</reference>
<dbReference type="OrthoDB" id="4314040at2759"/>
<feature type="region of interest" description="Disordered" evidence="5">
    <location>
        <begin position="46"/>
        <end position="69"/>
    </location>
</feature>
<proteinExistence type="predicted"/>
<dbReference type="Pfam" id="PF00172">
    <property type="entry name" value="Zn_clus"/>
    <property type="match status" value="1"/>
</dbReference>
<keyword evidence="3" id="KW-0804">Transcription</keyword>
<keyword evidence="1" id="KW-0805">Transcription regulation</keyword>
<evidence type="ECO:0000256" key="5">
    <source>
        <dbReference type="SAM" id="MobiDB-lite"/>
    </source>
</evidence>
<evidence type="ECO:0000256" key="1">
    <source>
        <dbReference type="ARBA" id="ARBA00023015"/>
    </source>
</evidence>
<dbReference type="GO" id="GO:0009893">
    <property type="term" value="P:positive regulation of metabolic process"/>
    <property type="evidence" value="ECO:0007669"/>
    <property type="project" value="UniProtKB-ARBA"/>
</dbReference>
<dbReference type="EMBL" id="KZ826073">
    <property type="protein sequence ID" value="PYH88694.1"/>
    <property type="molecule type" value="Genomic_DNA"/>
</dbReference>
<evidence type="ECO:0000313" key="7">
    <source>
        <dbReference type="EMBL" id="PYH88694.1"/>
    </source>
</evidence>
<dbReference type="GO" id="GO:0003677">
    <property type="term" value="F:DNA binding"/>
    <property type="evidence" value="ECO:0007669"/>
    <property type="project" value="UniProtKB-KW"/>
</dbReference>
<dbReference type="PANTHER" id="PTHR38111">
    <property type="entry name" value="ZN(2)-C6 FUNGAL-TYPE DOMAIN-CONTAINING PROTEIN-RELATED"/>
    <property type="match status" value="1"/>
</dbReference>
<evidence type="ECO:0000313" key="8">
    <source>
        <dbReference type="Proteomes" id="UP000247810"/>
    </source>
</evidence>
<dbReference type="STRING" id="1448320.A0A319CU58"/>
<keyword evidence="8" id="KW-1185">Reference proteome</keyword>
<dbReference type="InterPro" id="IPR001138">
    <property type="entry name" value="Zn2Cys6_DnaBD"/>
</dbReference>
<dbReference type="CDD" id="cd00067">
    <property type="entry name" value="GAL4"/>
    <property type="match status" value="1"/>
</dbReference>
<gene>
    <name evidence="7" type="ORF">BO71DRAFT_338292</name>
</gene>
<organism evidence="7 8">
    <name type="scientific">Aspergillus ellipticus CBS 707.79</name>
    <dbReference type="NCBI Taxonomy" id="1448320"/>
    <lineage>
        <taxon>Eukaryota</taxon>
        <taxon>Fungi</taxon>
        <taxon>Dikarya</taxon>
        <taxon>Ascomycota</taxon>
        <taxon>Pezizomycotina</taxon>
        <taxon>Eurotiomycetes</taxon>
        <taxon>Eurotiomycetidae</taxon>
        <taxon>Eurotiales</taxon>
        <taxon>Aspergillaceae</taxon>
        <taxon>Aspergillus</taxon>
        <taxon>Aspergillus subgen. Circumdati</taxon>
    </lineage>
</organism>
<dbReference type="AlphaFoldDB" id="A0A319CU58"/>
<keyword evidence="2" id="KW-0238">DNA-binding</keyword>
<dbReference type="Proteomes" id="UP000247810">
    <property type="component" value="Unassembled WGS sequence"/>
</dbReference>
<evidence type="ECO:0000256" key="3">
    <source>
        <dbReference type="ARBA" id="ARBA00023163"/>
    </source>
</evidence>
<dbReference type="GO" id="GO:0000981">
    <property type="term" value="F:DNA-binding transcription factor activity, RNA polymerase II-specific"/>
    <property type="evidence" value="ECO:0007669"/>
    <property type="project" value="InterPro"/>
</dbReference>
<evidence type="ECO:0000259" key="6">
    <source>
        <dbReference type="PROSITE" id="PS50048"/>
    </source>
</evidence>
<name>A0A319CU58_9EURO</name>
<dbReference type="InterPro" id="IPR021858">
    <property type="entry name" value="Fun_TF"/>
</dbReference>